<dbReference type="AlphaFoldDB" id="A0A2P8HKX0"/>
<protein>
    <submittedName>
        <fullName evidence="7">Energy-coupling factor transport system permease protein</fullName>
    </submittedName>
</protein>
<feature type="transmembrane region" description="Helical" evidence="6">
    <location>
        <begin position="28"/>
        <end position="57"/>
    </location>
</feature>
<keyword evidence="3 6" id="KW-0812">Transmembrane</keyword>
<organism evidence="7 8">
    <name type="scientific">Salsuginibacillus halophilus</name>
    <dbReference type="NCBI Taxonomy" id="517424"/>
    <lineage>
        <taxon>Bacteria</taxon>
        <taxon>Bacillati</taxon>
        <taxon>Bacillota</taxon>
        <taxon>Bacilli</taxon>
        <taxon>Bacillales</taxon>
        <taxon>Bacillaceae</taxon>
        <taxon>Salsuginibacillus</taxon>
    </lineage>
</organism>
<evidence type="ECO:0000256" key="3">
    <source>
        <dbReference type="ARBA" id="ARBA00022692"/>
    </source>
</evidence>
<evidence type="ECO:0000313" key="7">
    <source>
        <dbReference type="EMBL" id="PSL46859.1"/>
    </source>
</evidence>
<accession>A0A2P8HKX0</accession>
<dbReference type="Pfam" id="PF02361">
    <property type="entry name" value="CbiQ"/>
    <property type="match status" value="1"/>
</dbReference>
<name>A0A2P8HKX0_9BACI</name>
<evidence type="ECO:0000256" key="6">
    <source>
        <dbReference type="SAM" id="Phobius"/>
    </source>
</evidence>
<feature type="transmembrane region" description="Helical" evidence="6">
    <location>
        <begin position="106"/>
        <end position="128"/>
    </location>
</feature>
<evidence type="ECO:0000256" key="5">
    <source>
        <dbReference type="ARBA" id="ARBA00023136"/>
    </source>
</evidence>
<dbReference type="CDD" id="cd16914">
    <property type="entry name" value="EcfT"/>
    <property type="match status" value="1"/>
</dbReference>
<evidence type="ECO:0000256" key="2">
    <source>
        <dbReference type="ARBA" id="ARBA00022475"/>
    </source>
</evidence>
<dbReference type="Proteomes" id="UP000242310">
    <property type="component" value="Unassembled WGS sequence"/>
</dbReference>
<keyword evidence="4 6" id="KW-1133">Transmembrane helix</keyword>
<dbReference type="RefSeq" id="WP_106588198.1">
    <property type="nucleotide sequence ID" value="NZ_PYAV01000005.1"/>
</dbReference>
<evidence type="ECO:0000256" key="1">
    <source>
        <dbReference type="ARBA" id="ARBA00004141"/>
    </source>
</evidence>
<dbReference type="GO" id="GO:0005886">
    <property type="term" value="C:plasma membrane"/>
    <property type="evidence" value="ECO:0007669"/>
    <property type="project" value="UniProtKB-ARBA"/>
</dbReference>
<feature type="transmembrane region" description="Helical" evidence="6">
    <location>
        <begin position="69"/>
        <end position="86"/>
    </location>
</feature>
<evidence type="ECO:0000256" key="4">
    <source>
        <dbReference type="ARBA" id="ARBA00022989"/>
    </source>
</evidence>
<comment type="subcellular location">
    <subcellularLocation>
        <location evidence="1">Membrane</location>
        <topology evidence="1">Multi-pass membrane protein</topology>
    </subcellularLocation>
</comment>
<dbReference type="PANTHER" id="PTHR34857:SF2">
    <property type="entry name" value="SLL0384 PROTEIN"/>
    <property type="match status" value="1"/>
</dbReference>
<proteinExistence type="predicted"/>
<dbReference type="InterPro" id="IPR051611">
    <property type="entry name" value="ECF_transporter_component"/>
</dbReference>
<dbReference type="EMBL" id="PYAV01000005">
    <property type="protein sequence ID" value="PSL46859.1"/>
    <property type="molecule type" value="Genomic_DNA"/>
</dbReference>
<keyword evidence="5 6" id="KW-0472">Membrane</keyword>
<reference evidence="7 8" key="1">
    <citation type="submission" date="2018-03" db="EMBL/GenBank/DDBJ databases">
        <title>Genomic Encyclopedia of Type Strains, Phase III (KMG-III): the genomes of soil and plant-associated and newly described type strains.</title>
        <authorList>
            <person name="Whitman W."/>
        </authorList>
    </citation>
    <scope>NUCLEOTIDE SEQUENCE [LARGE SCALE GENOMIC DNA]</scope>
    <source>
        <strain evidence="7 8">CGMCC 1.07653</strain>
    </source>
</reference>
<keyword evidence="2" id="KW-1003">Cell membrane</keyword>
<sequence>MGSVLIGQYIRGSSVIHLLDPRAKLISIFVLMFAILWIDTALGYAAAAVVTAAMLYIARIPFKTFLRSLRPMIIILSFLALAHAIVTPGTTPLFSFGWLSVYPEGIINAVEMVVRIILLVTIASILTLTTKPLEVTQGLEQLLSPLQRFKLPIEQFAFMASLTLRFIPTLLLEAEKIMEAQKARGVSFQQKNPWKRLKSYIPIMLPLLTSAVQRAGRLTDALEARGYQPGAKRTRSRQFVYKQLDYGAFTIFGAVSAMLVLL</sequence>
<comment type="caution">
    <text evidence="7">The sequence shown here is derived from an EMBL/GenBank/DDBJ whole genome shotgun (WGS) entry which is preliminary data.</text>
</comment>
<gene>
    <name evidence="7" type="ORF">B0H94_1059</name>
</gene>
<dbReference type="OrthoDB" id="8075495at2"/>
<evidence type="ECO:0000313" key="8">
    <source>
        <dbReference type="Proteomes" id="UP000242310"/>
    </source>
</evidence>
<dbReference type="PANTHER" id="PTHR34857">
    <property type="entry name" value="SLL0384 PROTEIN"/>
    <property type="match status" value="1"/>
</dbReference>
<keyword evidence="8" id="KW-1185">Reference proteome</keyword>
<dbReference type="InterPro" id="IPR003339">
    <property type="entry name" value="ABC/ECF_trnsptr_transmembrane"/>
</dbReference>
<feature type="transmembrane region" description="Helical" evidence="6">
    <location>
        <begin position="243"/>
        <end position="261"/>
    </location>
</feature>